<evidence type="ECO:0000256" key="4">
    <source>
        <dbReference type="ARBA" id="ARBA00022989"/>
    </source>
</evidence>
<sequence length="261" mass="29564">MTSLTRWVEATYLPTSLNAYSIIDMTVEGLITNSQNQIVKYIFHLILSHPLLLPPPIPPSIRVFSNESTLCMSSKSSIPSEVLFGRFFFKEFCYFKQRHFISHLDWYFYLKNNLCLAASVWSLIVCLNVTGSRFKRIAYPLGLATLGATVCYPVQSVIIAKVAGKKAYATSQQVYEAVKSLWTKNNKKLPEHKEETKLGSADEIEIPAETTHNLKHSVPLPTELNSETKTKSTSGLVDYIVDPELRHIISTFHMQSQRSIM</sequence>
<keyword evidence="3" id="KW-0812">Transmembrane</keyword>
<evidence type="ECO:0000313" key="8">
    <source>
        <dbReference type="EMBL" id="KAB0338572.1"/>
    </source>
</evidence>
<organism evidence="8 9">
    <name type="scientific">Muntiacus reevesi</name>
    <name type="common">Reeves' muntjac</name>
    <name type="synonym">Cervus reevesi</name>
    <dbReference type="NCBI Taxonomy" id="9886"/>
    <lineage>
        <taxon>Eukaryota</taxon>
        <taxon>Metazoa</taxon>
        <taxon>Chordata</taxon>
        <taxon>Craniata</taxon>
        <taxon>Vertebrata</taxon>
        <taxon>Euteleostomi</taxon>
        <taxon>Mammalia</taxon>
        <taxon>Eutheria</taxon>
        <taxon>Laurasiatheria</taxon>
        <taxon>Artiodactyla</taxon>
        <taxon>Ruminantia</taxon>
        <taxon>Pecora</taxon>
        <taxon>Cervidae</taxon>
        <taxon>Muntiacinae</taxon>
        <taxon>Muntiacus</taxon>
    </lineage>
</organism>
<evidence type="ECO:0000256" key="2">
    <source>
        <dbReference type="ARBA" id="ARBA00010904"/>
    </source>
</evidence>
<dbReference type="AlphaFoldDB" id="A0A5N3UPD7"/>
<keyword evidence="6" id="KW-0472">Membrane</keyword>
<name>A0A5N3UPD7_MUNRE</name>
<dbReference type="GO" id="GO:0061617">
    <property type="term" value="C:MICOS complex"/>
    <property type="evidence" value="ECO:0007669"/>
    <property type="project" value="UniProtKB-UniRule"/>
</dbReference>
<proteinExistence type="inferred from homology"/>
<evidence type="ECO:0000256" key="3">
    <source>
        <dbReference type="ARBA" id="ARBA00022692"/>
    </source>
</evidence>
<protein>
    <recommendedName>
        <fullName evidence="7">MICOS complex subunit</fullName>
    </recommendedName>
</protein>
<comment type="subcellular location">
    <subcellularLocation>
        <location evidence="7">Mitochondrion inner membrane</location>
    </subcellularLocation>
    <subcellularLocation>
        <location evidence="1">Mitochondrion membrane</location>
    </subcellularLocation>
</comment>
<keyword evidence="5 7" id="KW-0496">Mitochondrion</keyword>
<evidence type="ECO:0000256" key="5">
    <source>
        <dbReference type="ARBA" id="ARBA00023128"/>
    </source>
</evidence>
<comment type="similarity">
    <text evidence="2">Belongs to the apolipoprotein O/MICOS complex subunit Mic27 family.</text>
</comment>
<dbReference type="Pfam" id="PF09769">
    <property type="entry name" value="ApoO"/>
    <property type="match status" value="1"/>
</dbReference>
<keyword evidence="4" id="KW-1133">Transmembrane helix</keyword>
<comment type="caution">
    <text evidence="8">The sequence shown here is derived from an EMBL/GenBank/DDBJ whole genome shotgun (WGS) entry which is preliminary data.</text>
</comment>
<evidence type="ECO:0000256" key="7">
    <source>
        <dbReference type="RuleBase" id="RU363021"/>
    </source>
</evidence>
<evidence type="ECO:0000256" key="6">
    <source>
        <dbReference type="ARBA" id="ARBA00023136"/>
    </source>
</evidence>
<dbReference type="InterPro" id="IPR019166">
    <property type="entry name" value="MIC26/MIC27"/>
</dbReference>
<keyword evidence="9" id="KW-1185">Reference proteome</keyword>
<dbReference type="GO" id="GO:0042407">
    <property type="term" value="P:cristae formation"/>
    <property type="evidence" value="ECO:0007669"/>
    <property type="project" value="InterPro"/>
</dbReference>
<dbReference type="InterPro" id="IPR033182">
    <property type="entry name" value="MIC26/MIC27_animal"/>
</dbReference>
<dbReference type="PANTHER" id="PTHR14564">
    <property type="entry name" value="MICOS COMPLEX SUBUNIT MIC26 / MIC27 FAMILY MEMBER"/>
    <property type="match status" value="1"/>
</dbReference>
<accession>A0A5N3UPD7</accession>
<comment type="function">
    <text evidence="7">Component of the MICOS complex, a large protein complex of the mitochondrial inner membrane that plays crucial roles in the maintenance of crista junctions, inner membrane architecture, and formation of contact sites to the outer membrane.</text>
</comment>
<dbReference type="EMBL" id="VCEB01008090">
    <property type="protein sequence ID" value="KAB0338572.1"/>
    <property type="molecule type" value="Genomic_DNA"/>
</dbReference>
<dbReference type="Proteomes" id="UP000326062">
    <property type="component" value="Unassembled WGS sequence"/>
</dbReference>
<keyword evidence="7" id="KW-0999">Mitochondrion inner membrane</keyword>
<comment type="subunit">
    <text evidence="7">Component of the mitochondrial contact site and cristae organizing system (MICOS) complex.</text>
</comment>
<evidence type="ECO:0000313" key="9">
    <source>
        <dbReference type="Proteomes" id="UP000326062"/>
    </source>
</evidence>
<reference evidence="8 9" key="1">
    <citation type="submission" date="2019-06" db="EMBL/GenBank/DDBJ databases">
        <title>Discovery of a novel chromosome fission-fusion reversal in muntjac.</title>
        <authorList>
            <person name="Mudd A.B."/>
            <person name="Bredeson J.V."/>
            <person name="Baum R."/>
            <person name="Hockemeyer D."/>
            <person name="Rokhsar D.S."/>
        </authorList>
    </citation>
    <scope>NUCLEOTIDE SEQUENCE [LARGE SCALE GENOMIC DNA]</scope>
    <source>
        <strain evidence="8">UCam_UCB_Mr</strain>
        <tissue evidence="8">Fibroblast cell line</tissue>
    </source>
</reference>
<evidence type="ECO:0000256" key="1">
    <source>
        <dbReference type="ARBA" id="ARBA00004325"/>
    </source>
</evidence>
<gene>
    <name evidence="8" type="ORF">FD755_025216</name>
</gene>